<proteinExistence type="predicted"/>
<evidence type="ECO:0000313" key="2">
    <source>
        <dbReference type="EMBL" id="MFC1456484.1"/>
    </source>
</evidence>
<dbReference type="Gene3D" id="3.30.450.40">
    <property type="match status" value="1"/>
</dbReference>
<dbReference type="InterPro" id="IPR003018">
    <property type="entry name" value="GAF"/>
</dbReference>
<organism evidence="2 3">
    <name type="scientific">Microvirga arabica</name>
    <dbReference type="NCBI Taxonomy" id="1128671"/>
    <lineage>
        <taxon>Bacteria</taxon>
        <taxon>Pseudomonadati</taxon>
        <taxon>Pseudomonadota</taxon>
        <taxon>Alphaproteobacteria</taxon>
        <taxon>Hyphomicrobiales</taxon>
        <taxon>Methylobacteriaceae</taxon>
        <taxon>Microvirga</taxon>
    </lineage>
</organism>
<dbReference type="Pfam" id="PF01590">
    <property type="entry name" value="GAF"/>
    <property type="match status" value="1"/>
</dbReference>
<dbReference type="InterPro" id="IPR029016">
    <property type="entry name" value="GAF-like_dom_sf"/>
</dbReference>
<keyword evidence="3" id="KW-1185">Reference proteome</keyword>
<feature type="domain" description="GAF" evidence="1">
    <location>
        <begin position="29"/>
        <end position="140"/>
    </location>
</feature>
<dbReference type="Proteomes" id="UP001593940">
    <property type="component" value="Unassembled WGS sequence"/>
</dbReference>
<dbReference type="SUPFAM" id="SSF55781">
    <property type="entry name" value="GAF domain-like"/>
    <property type="match status" value="1"/>
</dbReference>
<dbReference type="PANTHER" id="PTHR43102">
    <property type="entry name" value="SLR1143 PROTEIN"/>
    <property type="match status" value="1"/>
</dbReference>
<name>A0ABV6Y5D2_9HYPH</name>
<reference evidence="2 3" key="1">
    <citation type="submission" date="2024-09" db="EMBL/GenBank/DDBJ databases">
        <title>Nodulacao em especies de Leguminosae Basais da Amazonia e Caracterizacao dos Rizobios e Bacterias Associadas aos Nodulos.</title>
        <authorList>
            <person name="Jambeiro I.C.A."/>
            <person name="Lopes I.S."/>
            <person name="Aguiar E.R.G.R."/>
            <person name="Santos A.F.J."/>
            <person name="Dos Santos J.M.F."/>
            <person name="Gross E."/>
        </authorList>
    </citation>
    <scope>NUCLEOTIDE SEQUENCE [LARGE SCALE GENOMIC DNA]</scope>
    <source>
        <strain evidence="2 3">BRUESC1165</strain>
    </source>
</reference>
<evidence type="ECO:0000313" key="3">
    <source>
        <dbReference type="Proteomes" id="UP001593940"/>
    </source>
</evidence>
<protein>
    <submittedName>
        <fullName evidence="2">GAF domain-containing protein</fullName>
    </submittedName>
</protein>
<sequence>MTFPPDPNEILRLKALKDLEASKWLPNVTIDRVTAFARSHFGVPMCLVNLIEADQALVASKQGLDVSRLDRRIAFCSHTILQPSVLVVSDARADERFKDNSVVTGEPYIRFYAGAPLIYEGDVRLGSLCLLDTKPRSFSRGE</sequence>
<dbReference type="PANTHER" id="PTHR43102:SF2">
    <property type="entry name" value="GAF DOMAIN-CONTAINING PROTEIN"/>
    <property type="match status" value="1"/>
</dbReference>
<evidence type="ECO:0000259" key="1">
    <source>
        <dbReference type="Pfam" id="PF01590"/>
    </source>
</evidence>
<accession>A0ABV6Y5D2</accession>
<gene>
    <name evidence="2" type="ORF">ACETIH_07065</name>
</gene>
<dbReference type="EMBL" id="JBHOMY010000016">
    <property type="protein sequence ID" value="MFC1456484.1"/>
    <property type="molecule type" value="Genomic_DNA"/>
</dbReference>
<dbReference type="RefSeq" id="WP_377029234.1">
    <property type="nucleotide sequence ID" value="NZ_JBHOMY010000016.1"/>
</dbReference>
<comment type="caution">
    <text evidence="2">The sequence shown here is derived from an EMBL/GenBank/DDBJ whole genome shotgun (WGS) entry which is preliminary data.</text>
</comment>